<keyword evidence="3" id="KW-0548">Nucleotidyltransferase</keyword>
<proteinExistence type="predicted"/>
<dbReference type="InterPro" id="IPR001584">
    <property type="entry name" value="Integrase_cat-core"/>
</dbReference>
<dbReference type="GO" id="GO:0003964">
    <property type="term" value="F:RNA-directed DNA polymerase activity"/>
    <property type="evidence" value="ECO:0007669"/>
    <property type="project" value="UniProtKB-KW"/>
</dbReference>
<dbReference type="PANTHER" id="PTHR34072:SF52">
    <property type="entry name" value="RIBONUCLEASE H"/>
    <property type="match status" value="1"/>
</dbReference>
<keyword evidence="3" id="KW-0808">Transferase</keyword>
<dbReference type="GO" id="GO:0003676">
    <property type="term" value="F:nucleic acid binding"/>
    <property type="evidence" value="ECO:0007669"/>
    <property type="project" value="InterPro"/>
</dbReference>
<dbReference type="PANTHER" id="PTHR34072">
    <property type="entry name" value="ENZYMATIC POLYPROTEIN-RELATED"/>
    <property type="match status" value="1"/>
</dbReference>
<evidence type="ECO:0000313" key="3">
    <source>
        <dbReference type="EMBL" id="GEU68264.1"/>
    </source>
</evidence>
<protein>
    <submittedName>
        <fullName evidence="3">Reverse transcriptase domain-containing protein</fullName>
    </submittedName>
</protein>
<evidence type="ECO:0000259" key="2">
    <source>
        <dbReference type="PROSITE" id="PS50994"/>
    </source>
</evidence>
<dbReference type="InterPro" id="IPR012337">
    <property type="entry name" value="RNaseH-like_sf"/>
</dbReference>
<feature type="region of interest" description="Disordered" evidence="1">
    <location>
        <begin position="1"/>
        <end position="28"/>
    </location>
</feature>
<evidence type="ECO:0000313" key="4">
    <source>
        <dbReference type="EMBL" id="GEU68886.1"/>
    </source>
</evidence>
<dbReference type="InterPro" id="IPR036397">
    <property type="entry name" value="RNaseH_sf"/>
</dbReference>
<dbReference type="EMBL" id="BKCJ010005716">
    <property type="protein sequence ID" value="GEU68264.1"/>
    <property type="molecule type" value="Genomic_DNA"/>
</dbReference>
<dbReference type="Gene3D" id="3.30.420.10">
    <property type="entry name" value="Ribonuclease H-like superfamily/Ribonuclease H"/>
    <property type="match status" value="1"/>
</dbReference>
<feature type="compositionally biased region" description="Low complexity" evidence="1">
    <location>
        <begin position="9"/>
        <end position="18"/>
    </location>
</feature>
<feature type="compositionally biased region" description="Polar residues" evidence="1">
    <location>
        <begin position="780"/>
        <end position="791"/>
    </location>
</feature>
<feature type="non-terminal residue" evidence="3">
    <location>
        <position position="1"/>
    </location>
</feature>
<sequence>LAVRSYGLSSGDSDAAGSPSEKVVASGNHVSREGSRIVVEVRANSTLSNGIAWDVGKSDSIGTECSKISSDMVFIDYWCIQVMHTFDMKDDVDISALTMEQYIALIPDEIKPGIVKPKIGDDVEFEINENFMRKLRRKLFAGTDDEDAYEHFEMRVHLILNEFEKLYAKFSKCEFWLQEVHFHGHMVNQNGIHVDPSYYRRFIVNFSKIAKPLTSLTQKTKDHKSLQHILDYKELNMRQRRWIKLFSDYECEIHYHPAQSEAFKQENVLAKRLHGLDQQMERKEDESLYFIDRIWVPLVGGVRTIIMDEAHKTRVPVSIISDRDGRFTLRFWQTLQKALGTRLDMSTTYHPQTDGQSENTIQTLKDMLRAYVINFRGNWDVHLPLNGPELVQETIDKVVLIKENLKAVRNHQKSYADNRRKLLEFKVGDRVLLNVSPWKGVVCFEKKDKLAPRSVWRMLICMCHWMIMDRKVRSLKRSKISLVKVRWNSKRGSEFIWEREDNMKFKSRDEIFLRMGYCDNRDLSSDNGNDDVFACIATSIIRNFKQEKDETLYHALERYNDLLYQCPLHDLNYQQKVHILYNGLDISTRKILNSKGFIPLLTPTQALESIQVMTDHSHDWYDETTTRERINDVMDNIDAIHKSFKGKHLTKEYPLKKRTRQSSIEDIFLTEQTVRMIGNPKEIHNEKAQEDEGDIDVSWEITSKEVERLRQFLTPTIHTLPNLEPVMQPYIPLGLVHDKIIRDEEQDYDIPLNDSILKPLTPQTVHITPPDDDYVAPATNPMSNKQLNKFE</sequence>
<feature type="domain" description="Integrase catalytic" evidence="2">
    <location>
        <begin position="315"/>
        <end position="371"/>
    </location>
</feature>
<organism evidence="3">
    <name type="scientific">Tanacetum cinerariifolium</name>
    <name type="common">Dalmatian daisy</name>
    <name type="synonym">Chrysanthemum cinerariifolium</name>
    <dbReference type="NCBI Taxonomy" id="118510"/>
    <lineage>
        <taxon>Eukaryota</taxon>
        <taxon>Viridiplantae</taxon>
        <taxon>Streptophyta</taxon>
        <taxon>Embryophyta</taxon>
        <taxon>Tracheophyta</taxon>
        <taxon>Spermatophyta</taxon>
        <taxon>Magnoliopsida</taxon>
        <taxon>eudicotyledons</taxon>
        <taxon>Gunneridae</taxon>
        <taxon>Pentapetalae</taxon>
        <taxon>asterids</taxon>
        <taxon>campanulids</taxon>
        <taxon>Asterales</taxon>
        <taxon>Asteraceae</taxon>
        <taxon>Asteroideae</taxon>
        <taxon>Anthemideae</taxon>
        <taxon>Anthemidinae</taxon>
        <taxon>Tanacetum</taxon>
    </lineage>
</organism>
<gene>
    <name evidence="3" type="ORF">Tci_040242</name>
    <name evidence="4" type="ORF">Tci_040864</name>
</gene>
<dbReference type="GO" id="GO:0015074">
    <property type="term" value="P:DNA integration"/>
    <property type="evidence" value="ECO:0007669"/>
    <property type="project" value="InterPro"/>
</dbReference>
<dbReference type="Gene3D" id="3.30.70.270">
    <property type="match status" value="2"/>
</dbReference>
<dbReference type="EMBL" id="BKCJ010005833">
    <property type="protein sequence ID" value="GEU68886.1"/>
    <property type="molecule type" value="Genomic_DNA"/>
</dbReference>
<dbReference type="InterPro" id="IPR043502">
    <property type="entry name" value="DNA/RNA_pol_sf"/>
</dbReference>
<reference evidence="3" key="1">
    <citation type="journal article" date="2019" name="Sci. Rep.">
        <title>Draft genome of Tanacetum cinerariifolium, the natural source of mosquito coil.</title>
        <authorList>
            <person name="Yamashiro T."/>
            <person name="Shiraishi A."/>
            <person name="Satake H."/>
            <person name="Nakayama K."/>
        </authorList>
    </citation>
    <scope>NUCLEOTIDE SEQUENCE</scope>
</reference>
<dbReference type="InterPro" id="IPR043128">
    <property type="entry name" value="Rev_trsase/Diguanyl_cyclase"/>
</dbReference>
<dbReference type="SUPFAM" id="SSF56672">
    <property type="entry name" value="DNA/RNA polymerases"/>
    <property type="match status" value="1"/>
</dbReference>
<feature type="region of interest" description="Disordered" evidence="1">
    <location>
        <begin position="767"/>
        <end position="791"/>
    </location>
</feature>
<dbReference type="PROSITE" id="PS50994">
    <property type="entry name" value="INTEGRASE"/>
    <property type="match status" value="1"/>
</dbReference>
<keyword evidence="3" id="KW-0695">RNA-directed DNA polymerase</keyword>
<comment type="caution">
    <text evidence="3">The sequence shown here is derived from an EMBL/GenBank/DDBJ whole genome shotgun (WGS) entry which is preliminary data.</text>
</comment>
<dbReference type="AlphaFoldDB" id="A0A6L2M6Q6"/>
<dbReference type="SUPFAM" id="SSF53098">
    <property type="entry name" value="Ribonuclease H-like"/>
    <property type="match status" value="1"/>
</dbReference>
<accession>A0A6L2M6Q6</accession>
<evidence type="ECO:0000256" key="1">
    <source>
        <dbReference type="SAM" id="MobiDB-lite"/>
    </source>
</evidence>
<name>A0A6L2M6Q6_TANCI</name>